<dbReference type="PROSITE" id="PS51819">
    <property type="entry name" value="VOC"/>
    <property type="match status" value="1"/>
</dbReference>
<dbReference type="Gene3D" id="3.10.180.10">
    <property type="entry name" value="2,3-Dihydroxybiphenyl 1,2-Dioxygenase, domain 1"/>
    <property type="match status" value="1"/>
</dbReference>
<accession>A0ABP2R8A6</accession>
<name>A0ABP2R8A6_9FUSO</name>
<proteinExistence type="predicted"/>
<dbReference type="Proteomes" id="UP000004829">
    <property type="component" value="Unassembled WGS sequence"/>
</dbReference>
<evidence type="ECO:0000313" key="3">
    <source>
        <dbReference type="Proteomes" id="UP000004829"/>
    </source>
</evidence>
<dbReference type="EMBL" id="ALVD01000002">
    <property type="protein sequence ID" value="EJU08374.1"/>
    <property type="molecule type" value="Genomic_DNA"/>
</dbReference>
<protein>
    <submittedName>
        <fullName evidence="2">Lactoylglutathione lyase</fullName>
    </submittedName>
</protein>
<dbReference type="Pfam" id="PF13669">
    <property type="entry name" value="Glyoxalase_4"/>
    <property type="match status" value="1"/>
</dbReference>
<dbReference type="GO" id="GO:0016829">
    <property type="term" value="F:lyase activity"/>
    <property type="evidence" value="ECO:0007669"/>
    <property type="project" value="UniProtKB-KW"/>
</dbReference>
<dbReference type="SUPFAM" id="SSF54593">
    <property type="entry name" value="Glyoxalase/Bleomycin resistance protein/Dihydroxybiphenyl dioxygenase"/>
    <property type="match status" value="1"/>
</dbReference>
<feature type="domain" description="VOC" evidence="1">
    <location>
        <begin position="2"/>
        <end position="125"/>
    </location>
</feature>
<dbReference type="InterPro" id="IPR029068">
    <property type="entry name" value="Glyas_Bleomycin-R_OHBP_Dase"/>
</dbReference>
<sequence length="126" mass="14590">MKFHHIGICCKNIEKKINSIEKIHKIVKKTKILYDPLQDANLCMLTLEDGTNLELVSGKVVEIFLKKKIDYYHICYEVTDIEDEVEKICSNGGVQISEIKPAVLFSNRRVVFFKVDYGIIELLEEK</sequence>
<reference evidence="3" key="1">
    <citation type="journal article" date="2012" name="J. Bacteriol.">
        <title>Draft Genome Sequence of Fusobacterium nucleatum ChDC F128, Isolated from a Periodontitis Lesion.</title>
        <authorList>
            <person name="Park S.N."/>
            <person name="Kong S.W."/>
            <person name="Kim H.S."/>
            <person name="Park M.S."/>
            <person name="Lee J.W."/>
            <person name="Cho E."/>
            <person name="Lim Y.K."/>
            <person name="Choi M.H."/>
            <person name="Chang Y.H."/>
            <person name="Shin J.H."/>
            <person name="Park H.S."/>
            <person name="Choi S.H."/>
            <person name="Kook J.K."/>
        </authorList>
    </citation>
    <scope>NUCLEOTIDE SEQUENCE [LARGE SCALE GENOMIC DNA]</scope>
    <source>
        <strain evidence="3">ChDC F128</strain>
    </source>
</reference>
<evidence type="ECO:0000313" key="2">
    <source>
        <dbReference type="EMBL" id="EJU08374.1"/>
    </source>
</evidence>
<dbReference type="RefSeq" id="WP_005916250.1">
    <property type="nucleotide sequence ID" value="NZ_ALVD01000002.1"/>
</dbReference>
<keyword evidence="3" id="KW-1185">Reference proteome</keyword>
<dbReference type="InterPro" id="IPR037523">
    <property type="entry name" value="VOC_core"/>
</dbReference>
<organism evidence="2 3">
    <name type="scientific">Fusobacterium hwasookii ChDC F128</name>
    <dbReference type="NCBI Taxonomy" id="1216362"/>
    <lineage>
        <taxon>Bacteria</taxon>
        <taxon>Fusobacteriati</taxon>
        <taxon>Fusobacteriota</taxon>
        <taxon>Fusobacteriia</taxon>
        <taxon>Fusobacteriales</taxon>
        <taxon>Fusobacteriaceae</taxon>
        <taxon>Fusobacterium</taxon>
    </lineage>
</organism>
<evidence type="ECO:0000259" key="1">
    <source>
        <dbReference type="PROSITE" id="PS51819"/>
    </source>
</evidence>
<keyword evidence="2" id="KW-0456">Lyase</keyword>
<comment type="caution">
    <text evidence="2">The sequence shown here is derived from an EMBL/GenBank/DDBJ whole genome shotgun (WGS) entry which is preliminary data.</text>
</comment>
<gene>
    <name evidence="2" type="ORF">B437_03616</name>
</gene>